<gene>
    <name evidence="2" type="ORF">CYD53_12021</name>
</gene>
<feature type="region of interest" description="Disordered" evidence="1">
    <location>
        <begin position="25"/>
        <end position="49"/>
    </location>
</feature>
<dbReference type="EMBL" id="PQFZ01000020">
    <property type="protein sequence ID" value="POR47131.1"/>
    <property type="molecule type" value="Genomic_DNA"/>
</dbReference>
<sequence length="135" mass="14953">MPELTLNPDAAFAILLKAREFDGKVEETDPDTASNESDDNSVDVLEERSSDTTLHELTSAIRDLNEDELLDLIALIWIGRGDFAISEWDEARSSARDIGRARAPRYVAGIPLVSDYLEEALSQLGFSLEAYLDAH</sequence>
<organism evidence="2 3">
    <name type="scientific">Bosea psychrotolerans</name>
    <dbReference type="NCBI Taxonomy" id="1871628"/>
    <lineage>
        <taxon>Bacteria</taxon>
        <taxon>Pseudomonadati</taxon>
        <taxon>Pseudomonadota</taxon>
        <taxon>Alphaproteobacteria</taxon>
        <taxon>Hyphomicrobiales</taxon>
        <taxon>Boseaceae</taxon>
        <taxon>Bosea</taxon>
    </lineage>
</organism>
<evidence type="ECO:0000313" key="2">
    <source>
        <dbReference type="EMBL" id="POR47131.1"/>
    </source>
</evidence>
<proteinExistence type="predicted"/>
<keyword evidence="3" id="KW-1185">Reference proteome</keyword>
<comment type="caution">
    <text evidence="2">The sequence shown here is derived from an EMBL/GenBank/DDBJ whole genome shotgun (WGS) entry which is preliminary data.</text>
</comment>
<dbReference type="Proteomes" id="UP000236919">
    <property type="component" value="Unassembled WGS sequence"/>
</dbReference>
<dbReference type="InterPro" id="IPR022254">
    <property type="entry name" value="DUF3775"/>
</dbReference>
<dbReference type="RefSeq" id="WP_103720708.1">
    <property type="nucleotide sequence ID" value="NZ_PQFZ01000020.1"/>
</dbReference>
<accession>A0A2S4LXE7</accession>
<evidence type="ECO:0000313" key="3">
    <source>
        <dbReference type="Proteomes" id="UP000236919"/>
    </source>
</evidence>
<evidence type="ECO:0000256" key="1">
    <source>
        <dbReference type="SAM" id="MobiDB-lite"/>
    </source>
</evidence>
<reference evidence="2 3" key="1">
    <citation type="submission" date="2018-01" db="EMBL/GenBank/DDBJ databases">
        <title>Genomic Encyclopedia of Type Strains, Phase III (KMG-III): the genomes of soil and plant-associated and newly described type strains.</title>
        <authorList>
            <person name="Whitman W."/>
        </authorList>
    </citation>
    <scope>NUCLEOTIDE SEQUENCE [LARGE SCALE GENOMIC DNA]</scope>
    <source>
        <strain evidence="2 3">1131</strain>
    </source>
</reference>
<name>A0A2S4LXE7_9HYPH</name>
<dbReference type="OrthoDB" id="5641374at2"/>
<dbReference type="AlphaFoldDB" id="A0A2S4LXE7"/>
<dbReference type="Pfam" id="PF12616">
    <property type="entry name" value="DUF3775"/>
    <property type="match status" value="1"/>
</dbReference>
<protein>
    <submittedName>
        <fullName evidence="2">Uncharacterized protein DUF3775</fullName>
    </submittedName>
</protein>